<dbReference type="SUPFAM" id="SSF52058">
    <property type="entry name" value="L domain-like"/>
    <property type="match status" value="1"/>
</dbReference>
<dbReference type="SUPFAM" id="SSF81383">
    <property type="entry name" value="F-box domain"/>
    <property type="match status" value="1"/>
</dbReference>
<dbReference type="OrthoDB" id="676979at2759"/>
<dbReference type="InterPro" id="IPR001611">
    <property type="entry name" value="Leu-rich_rpt"/>
</dbReference>
<organism evidence="2 3">
    <name type="scientific">Rhizoclosmatium globosum</name>
    <dbReference type="NCBI Taxonomy" id="329046"/>
    <lineage>
        <taxon>Eukaryota</taxon>
        <taxon>Fungi</taxon>
        <taxon>Fungi incertae sedis</taxon>
        <taxon>Chytridiomycota</taxon>
        <taxon>Chytridiomycota incertae sedis</taxon>
        <taxon>Chytridiomycetes</taxon>
        <taxon>Chytridiales</taxon>
        <taxon>Chytriomycetaceae</taxon>
        <taxon>Rhizoclosmatium</taxon>
    </lineage>
</organism>
<dbReference type="InterPro" id="IPR036047">
    <property type="entry name" value="F-box-like_dom_sf"/>
</dbReference>
<feature type="domain" description="F-box" evidence="1">
    <location>
        <begin position="81"/>
        <end position="131"/>
    </location>
</feature>
<comment type="caution">
    <text evidence="2">The sequence shown here is derived from an EMBL/GenBank/DDBJ whole genome shotgun (WGS) entry which is preliminary data.</text>
</comment>
<name>A0A1Y2C2E8_9FUNG</name>
<dbReference type="AlphaFoldDB" id="A0A1Y2C2E8"/>
<sequence length="398" mass="44557">MSSPIAGPSIVDVFNLLQSTLTELASMKHTLAALQTSNNVLHASNESLKASNESLKATIAQNHRQVIQELEKLRNPTKKHYTLLTSLPKEVMGVIMSWIHPQDVWRFRRLSQSFKQLLSSSGFAALNLRRFVPSYDPLLVSADFKDSEEFNGWDVVFIRAPSSYQSEYGRMYLTCRSTIKVHFKFNCPLPRLFIPHLKNLTALELVSCSLTGAIPYEIGILLNLQTLNLSYNSLEGEIPSSIGNLVNLKYLFLFSNHGICGVLPAELGCLLSLKVLDITGTSLMGPIPIEIDNLKNLIILNLNLQKNPLRPTYLLPELGKLSNLYFLHLANCHLVGTIPKELGNQNLRELSLLDNNLVGQVPVELLNIEEVSLKGNPDLTIPFQVPESWSTDVEQQRF</sequence>
<dbReference type="EMBL" id="MCGO01000033">
    <property type="protein sequence ID" value="ORY41057.1"/>
    <property type="molecule type" value="Genomic_DNA"/>
</dbReference>
<proteinExistence type="predicted"/>
<dbReference type="InterPro" id="IPR032675">
    <property type="entry name" value="LRR_dom_sf"/>
</dbReference>
<dbReference type="PROSITE" id="PS51450">
    <property type="entry name" value="LRR"/>
    <property type="match status" value="1"/>
</dbReference>
<dbReference type="Proteomes" id="UP000193642">
    <property type="component" value="Unassembled WGS sequence"/>
</dbReference>
<evidence type="ECO:0000313" key="3">
    <source>
        <dbReference type="Proteomes" id="UP000193642"/>
    </source>
</evidence>
<accession>A0A1Y2C2E8</accession>
<dbReference type="Pfam" id="PF00560">
    <property type="entry name" value="LRR_1"/>
    <property type="match status" value="2"/>
</dbReference>
<dbReference type="InterPro" id="IPR001810">
    <property type="entry name" value="F-box_dom"/>
</dbReference>
<dbReference type="PANTHER" id="PTHR48054:SF30">
    <property type="entry name" value="LEUCINE-RICH REPEAT PROTEIN KINASE FAMILY PROTEIN"/>
    <property type="match status" value="1"/>
</dbReference>
<reference evidence="2 3" key="1">
    <citation type="submission" date="2016-07" db="EMBL/GenBank/DDBJ databases">
        <title>Pervasive Adenine N6-methylation of Active Genes in Fungi.</title>
        <authorList>
            <consortium name="DOE Joint Genome Institute"/>
            <person name="Mondo S.J."/>
            <person name="Dannebaum R.O."/>
            <person name="Kuo R.C."/>
            <person name="Labutti K."/>
            <person name="Haridas S."/>
            <person name="Kuo A."/>
            <person name="Salamov A."/>
            <person name="Ahrendt S.R."/>
            <person name="Lipzen A."/>
            <person name="Sullivan W."/>
            <person name="Andreopoulos W.B."/>
            <person name="Clum A."/>
            <person name="Lindquist E."/>
            <person name="Daum C."/>
            <person name="Ramamoorthy G.K."/>
            <person name="Gryganskyi A."/>
            <person name="Culley D."/>
            <person name="Magnuson J.K."/>
            <person name="James T.Y."/>
            <person name="O'Malley M.A."/>
            <person name="Stajich J.E."/>
            <person name="Spatafora J.W."/>
            <person name="Visel A."/>
            <person name="Grigoriev I.V."/>
        </authorList>
    </citation>
    <scope>NUCLEOTIDE SEQUENCE [LARGE SCALE GENOMIC DNA]</scope>
    <source>
        <strain evidence="2 3">JEL800</strain>
    </source>
</reference>
<dbReference type="Pfam" id="PF00646">
    <property type="entry name" value="F-box"/>
    <property type="match status" value="1"/>
</dbReference>
<dbReference type="Gene3D" id="3.80.10.10">
    <property type="entry name" value="Ribonuclease Inhibitor"/>
    <property type="match status" value="1"/>
</dbReference>
<evidence type="ECO:0000259" key="1">
    <source>
        <dbReference type="PROSITE" id="PS50181"/>
    </source>
</evidence>
<dbReference type="PROSITE" id="PS50181">
    <property type="entry name" value="FBOX"/>
    <property type="match status" value="1"/>
</dbReference>
<evidence type="ECO:0000313" key="2">
    <source>
        <dbReference type="EMBL" id="ORY41057.1"/>
    </source>
</evidence>
<gene>
    <name evidence="2" type="ORF">BCR33DRAFT_787272</name>
</gene>
<protein>
    <submittedName>
        <fullName evidence="2">L domain-like protein</fullName>
    </submittedName>
</protein>
<keyword evidence="3" id="KW-1185">Reference proteome</keyword>
<dbReference type="PANTHER" id="PTHR48054">
    <property type="entry name" value="RECEPTOR KINASE-LIKE PROTEIN XA21"/>
    <property type="match status" value="1"/>
</dbReference>
<dbReference type="InterPro" id="IPR052592">
    <property type="entry name" value="LRR-RLK"/>
</dbReference>